<feature type="transmembrane region" description="Helical" evidence="5">
    <location>
        <begin position="13"/>
        <end position="32"/>
    </location>
</feature>
<feature type="domain" description="VWFA" evidence="6">
    <location>
        <begin position="80"/>
        <end position="279"/>
    </location>
</feature>
<dbReference type="STRING" id="927664.SAMN05421780_10542"/>
<keyword evidence="2 5" id="KW-0812">Transmembrane</keyword>
<evidence type="ECO:0000259" key="6">
    <source>
        <dbReference type="PROSITE" id="PS50234"/>
    </source>
</evidence>
<dbReference type="EMBL" id="FOLE01000005">
    <property type="protein sequence ID" value="SFC38036.1"/>
    <property type="molecule type" value="Genomic_DNA"/>
</dbReference>
<dbReference type="PANTHER" id="PTHR22550:SF5">
    <property type="entry name" value="LEUCINE ZIPPER PROTEIN 4"/>
    <property type="match status" value="1"/>
</dbReference>
<evidence type="ECO:0000313" key="7">
    <source>
        <dbReference type="EMBL" id="SFC38036.1"/>
    </source>
</evidence>
<dbReference type="InterPro" id="IPR050768">
    <property type="entry name" value="UPF0353/GerABKA_families"/>
</dbReference>
<evidence type="ECO:0000256" key="3">
    <source>
        <dbReference type="ARBA" id="ARBA00022989"/>
    </source>
</evidence>
<keyword evidence="3 5" id="KW-1133">Transmembrane helix</keyword>
<dbReference type="SUPFAM" id="SSF53300">
    <property type="entry name" value="vWA-like"/>
    <property type="match status" value="1"/>
</dbReference>
<reference evidence="7 8" key="1">
    <citation type="submission" date="2016-10" db="EMBL/GenBank/DDBJ databases">
        <authorList>
            <person name="de Groot N.N."/>
        </authorList>
    </citation>
    <scope>NUCLEOTIDE SEQUENCE [LARGE SCALE GENOMIC DNA]</scope>
    <source>
        <strain evidence="7 8">DSM 6793</strain>
    </source>
</reference>
<accession>A0A1I1IP82</accession>
<feature type="transmembrane region" description="Helical" evidence="5">
    <location>
        <begin position="299"/>
        <end position="321"/>
    </location>
</feature>
<dbReference type="OrthoDB" id="6206554at2"/>
<keyword evidence="8" id="KW-1185">Reference proteome</keyword>
<organism evidence="7 8">
    <name type="scientific">Flexibacter flexilis DSM 6793</name>
    <dbReference type="NCBI Taxonomy" id="927664"/>
    <lineage>
        <taxon>Bacteria</taxon>
        <taxon>Pseudomonadati</taxon>
        <taxon>Bacteroidota</taxon>
        <taxon>Cytophagia</taxon>
        <taxon>Cytophagales</taxon>
        <taxon>Flexibacteraceae</taxon>
        <taxon>Flexibacter</taxon>
    </lineage>
</organism>
<dbReference type="Gene3D" id="3.40.50.410">
    <property type="entry name" value="von Willebrand factor, type A domain"/>
    <property type="match status" value="1"/>
</dbReference>
<proteinExistence type="predicted"/>
<protein>
    <submittedName>
        <fullName evidence="7">Ca-activated chloride channel family protein</fullName>
    </submittedName>
</protein>
<feature type="transmembrane region" description="Helical" evidence="5">
    <location>
        <begin position="44"/>
        <end position="64"/>
    </location>
</feature>
<dbReference type="InterPro" id="IPR002035">
    <property type="entry name" value="VWF_A"/>
</dbReference>
<keyword evidence="1" id="KW-1003">Cell membrane</keyword>
<gene>
    <name evidence="7" type="ORF">SAMN05421780_10542</name>
</gene>
<evidence type="ECO:0000256" key="4">
    <source>
        <dbReference type="ARBA" id="ARBA00023136"/>
    </source>
</evidence>
<evidence type="ECO:0000256" key="5">
    <source>
        <dbReference type="SAM" id="Phobius"/>
    </source>
</evidence>
<dbReference type="SMART" id="SM00327">
    <property type="entry name" value="VWA"/>
    <property type="match status" value="1"/>
</dbReference>
<evidence type="ECO:0000313" key="8">
    <source>
        <dbReference type="Proteomes" id="UP000199514"/>
    </source>
</evidence>
<dbReference type="Proteomes" id="UP000199514">
    <property type="component" value="Unassembled WGS sequence"/>
</dbReference>
<evidence type="ECO:0000256" key="1">
    <source>
        <dbReference type="ARBA" id="ARBA00022475"/>
    </source>
</evidence>
<sequence>MISWGKSFTELEYWLIALFVLLSAAFLYRNYVIAKRLHSESKSIWVKFIVRTLYFSLFIVALLGPSFGALKKEVKAVGKDIYIAVDVSQSMDATDIQPSRLAKIKYELNNILSAFSSDRIGLIIFSADAFMQCPLTYDQNALHIFLETINTGLMSSGGTDFGKALDMALQKHLDPANSSTKQQSKIILLISDGEDFGEDTEEAVQEIETNEIKLFTLGVGTPRGGNIPERGGYKLDNNGRRVVTRLNNTDLREIATQAGGQYFEVSDTRNEVPQLIQAISQIEGQVRDVKKLDVGANKYYYPLFIAMILFITDILFTVSVIKL</sequence>
<dbReference type="Pfam" id="PF00092">
    <property type="entry name" value="VWA"/>
    <property type="match status" value="1"/>
</dbReference>
<evidence type="ECO:0000256" key="2">
    <source>
        <dbReference type="ARBA" id="ARBA00022692"/>
    </source>
</evidence>
<keyword evidence="4 5" id="KW-0472">Membrane</keyword>
<dbReference type="RefSeq" id="WP_091511446.1">
    <property type="nucleotide sequence ID" value="NZ_FOLE01000005.1"/>
</dbReference>
<dbReference type="InterPro" id="IPR036465">
    <property type="entry name" value="vWFA_dom_sf"/>
</dbReference>
<dbReference type="PROSITE" id="PS50234">
    <property type="entry name" value="VWFA"/>
    <property type="match status" value="1"/>
</dbReference>
<name>A0A1I1IP82_9BACT</name>
<dbReference type="PANTHER" id="PTHR22550">
    <property type="entry name" value="SPORE GERMINATION PROTEIN"/>
    <property type="match status" value="1"/>
</dbReference>
<dbReference type="AlphaFoldDB" id="A0A1I1IP82"/>